<gene>
    <name evidence="2" type="ORF">D3273_24490</name>
</gene>
<feature type="compositionally biased region" description="Polar residues" evidence="1">
    <location>
        <begin position="13"/>
        <end position="24"/>
    </location>
</feature>
<keyword evidence="3" id="KW-1185">Reference proteome</keyword>
<comment type="caution">
    <text evidence="2">The sequence shown here is derived from an EMBL/GenBank/DDBJ whole genome shotgun (WGS) entry which is preliminary data.</text>
</comment>
<feature type="region of interest" description="Disordered" evidence="1">
    <location>
        <begin position="1"/>
        <end position="38"/>
    </location>
</feature>
<feature type="region of interest" description="Disordered" evidence="1">
    <location>
        <begin position="52"/>
        <end position="90"/>
    </location>
</feature>
<dbReference type="AlphaFoldDB" id="A0A4Q2TZ11"/>
<evidence type="ECO:0000313" key="2">
    <source>
        <dbReference type="EMBL" id="RYC29352.1"/>
    </source>
</evidence>
<reference evidence="2 3" key="2">
    <citation type="submission" date="2019-02" db="EMBL/GenBank/DDBJ databases">
        <title>'Lichenibacterium ramalinii' gen. nov. sp. nov., 'Lichenibacterium minor' gen. nov. sp. nov.</title>
        <authorList>
            <person name="Pankratov T."/>
        </authorList>
    </citation>
    <scope>NUCLEOTIDE SEQUENCE [LARGE SCALE GENOMIC DNA]</scope>
    <source>
        <strain evidence="2 3">RmlP026</strain>
    </source>
</reference>
<evidence type="ECO:0000256" key="1">
    <source>
        <dbReference type="SAM" id="MobiDB-lite"/>
    </source>
</evidence>
<accession>A0A4Q2TZ11</accession>
<protein>
    <submittedName>
        <fullName evidence="2">Uncharacterized protein</fullName>
    </submittedName>
</protein>
<dbReference type="OrthoDB" id="9976526at2"/>
<organism evidence="2 3">
    <name type="scientific">Lichenibacterium minor</name>
    <dbReference type="NCBI Taxonomy" id="2316528"/>
    <lineage>
        <taxon>Bacteria</taxon>
        <taxon>Pseudomonadati</taxon>
        <taxon>Pseudomonadota</taxon>
        <taxon>Alphaproteobacteria</taxon>
        <taxon>Hyphomicrobiales</taxon>
        <taxon>Lichenihabitantaceae</taxon>
        <taxon>Lichenibacterium</taxon>
    </lineage>
</organism>
<dbReference type="Proteomes" id="UP000290759">
    <property type="component" value="Unassembled WGS sequence"/>
</dbReference>
<proteinExistence type="predicted"/>
<feature type="compositionally biased region" description="Basic and acidic residues" evidence="1">
    <location>
        <begin position="62"/>
        <end position="75"/>
    </location>
</feature>
<dbReference type="EMBL" id="QYBB01000056">
    <property type="protein sequence ID" value="RYC29352.1"/>
    <property type="molecule type" value="Genomic_DNA"/>
</dbReference>
<evidence type="ECO:0000313" key="3">
    <source>
        <dbReference type="Proteomes" id="UP000290759"/>
    </source>
</evidence>
<dbReference type="RefSeq" id="WP_129229588.1">
    <property type="nucleotide sequence ID" value="NZ_QYBB01000056.1"/>
</dbReference>
<name>A0A4Q2TZ11_9HYPH</name>
<reference evidence="2 3" key="1">
    <citation type="submission" date="2018-12" db="EMBL/GenBank/DDBJ databases">
        <authorList>
            <person name="Grouzdev D.S."/>
            <person name="Krutkina M.S."/>
        </authorList>
    </citation>
    <scope>NUCLEOTIDE SEQUENCE [LARGE SCALE GENOMIC DNA]</scope>
    <source>
        <strain evidence="2 3">RmlP026</strain>
    </source>
</reference>
<sequence>MAAASPIDDGRKQPSNTSASTTPSIAGETLKLPSSPVPLQLEPASQVATVEAALPSSVAKESAPRTDGRQSKDMQEGALQPSRSSAGDSLSVKIGQVSAEPRGTDVHVVVVNVLPKEMKDIDVRCRARDAQGLQVAEVSTRIANVAPSDVTFERILFPSEITPKDNTFTCEVEKMAATDIATP</sequence>